<protein>
    <submittedName>
        <fullName evidence="2">Uncharacterized protein</fullName>
    </submittedName>
</protein>
<sequence>MRMRHHVEYCLRNLVSERRFEGRFSKEMEQYWHDVGISYKRCGFSDGVPQTDIPLWWARAKDLGIPVEYKDEPVVQEVVTSKPEVPKIDMRTREGRARKEQLVPAGA</sequence>
<evidence type="ECO:0000256" key="1">
    <source>
        <dbReference type="SAM" id="MobiDB-lite"/>
    </source>
</evidence>
<reference evidence="2" key="1">
    <citation type="journal article" date="2015" name="Nature">
        <title>Complex archaea that bridge the gap between prokaryotes and eukaryotes.</title>
        <authorList>
            <person name="Spang A."/>
            <person name="Saw J.H."/>
            <person name="Jorgensen S.L."/>
            <person name="Zaremba-Niedzwiedzka K."/>
            <person name="Martijn J."/>
            <person name="Lind A.E."/>
            <person name="van Eijk R."/>
            <person name="Schleper C."/>
            <person name="Guy L."/>
            <person name="Ettema T.J."/>
        </authorList>
    </citation>
    <scope>NUCLEOTIDE SEQUENCE</scope>
</reference>
<dbReference type="EMBL" id="LAZR01068352">
    <property type="protein sequence ID" value="KKK49798.1"/>
    <property type="molecule type" value="Genomic_DNA"/>
</dbReference>
<proteinExistence type="predicted"/>
<accession>A0A0F8VZJ7</accession>
<evidence type="ECO:0000313" key="2">
    <source>
        <dbReference type="EMBL" id="KKK49798.1"/>
    </source>
</evidence>
<gene>
    <name evidence="2" type="ORF">LCGC14_3131420</name>
</gene>
<organism evidence="2">
    <name type="scientific">marine sediment metagenome</name>
    <dbReference type="NCBI Taxonomy" id="412755"/>
    <lineage>
        <taxon>unclassified sequences</taxon>
        <taxon>metagenomes</taxon>
        <taxon>ecological metagenomes</taxon>
    </lineage>
</organism>
<name>A0A0F8VZJ7_9ZZZZ</name>
<feature type="region of interest" description="Disordered" evidence="1">
    <location>
        <begin position="86"/>
        <end position="107"/>
    </location>
</feature>
<comment type="caution">
    <text evidence="2">The sequence shown here is derived from an EMBL/GenBank/DDBJ whole genome shotgun (WGS) entry which is preliminary data.</text>
</comment>
<dbReference type="AlphaFoldDB" id="A0A0F8VZJ7"/>
<feature type="compositionally biased region" description="Basic and acidic residues" evidence="1">
    <location>
        <begin position="86"/>
        <end position="101"/>
    </location>
</feature>